<dbReference type="PROSITE" id="PS50879">
    <property type="entry name" value="RNASE_H_1"/>
    <property type="match status" value="1"/>
</dbReference>
<feature type="domain" description="Reverse transcriptase" evidence="1">
    <location>
        <begin position="569"/>
        <end position="817"/>
    </location>
</feature>
<dbReference type="SUPFAM" id="SSF56219">
    <property type="entry name" value="DNase I-like"/>
    <property type="match status" value="1"/>
</dbReference>
<evidence type="ECO:0000259" key="2">
    <source>
        <dbReference type="PROSITE" id="PS50879"/>
    </source>
</evidence>
<feature type="non-terminal residue" evidence="3">
    <location>
        <position position="1559"/>
    </location>
</feature>
<dbReference type="PROSITE" id="PS50878">
    <property type="entry name" value="RT_POL"/>
    <property type="match status" value="1"/>
</dbReference>
<dbReference type="InterPro" id="IPR002156">
    <property type="entry name" value="RNaseH_domain"/>
</dbReference>
<evidence type="ECO:0000259" key="1">
    <source>
        <dbReference type="PROSITE" id="PS50878"/>
    </source>
</evidence>
<dbReference type="SUPFAM" id="SSF53098">
    <property type="entry name" value="Ribonuclease H-like"/>
    <property type="match status" value="1"/>
</dbReference>
<dbReference type="InterPro" id="IPR036397">
    <property type="entry name" value="RNaseH_sf"/>
</dbReference>
<proteinExistence type="predicted"/>
<dbReference type="InterPro" id="IPR000477">
    <property type="entry name" value="RT_dom"/>
</dbReference>
<keyword evidence="5" id="KW-1185">Reference proteome</keyword>
<gene>
    <name evidence="3" type="ORF">C1SCF055_LOCUS41898</name>
</gene>
<dbReference type="OrthoDB" id="6745707at2759"/>
<evidence type="ECO:0000313" key="4">
    <source>
        <dbReference type="EMBL" id="CAL4804551.1"/>
    </source>
</evidence>
<dbReference type="Proteomes" id="UP001152797">
    <property type="component" value="Unassembled WGS sequence"/>
</dbReference>
<dbReference type="InterPro" id="IPR043502">
    <property type="entry name" value="DNA/RNA_pol_sf"/>
</dbReference>
<evidence type="ECO:0000313" key="3">
    <source>
        <dbReference type="EMBL" id="CAI4017239.1"/>
    </source>
</evidence>
<sequence length="1559" mass="174721">MAPRSASSDAGHYAGVAFATTCPCRTVAAPWPPDIFETGRIQFGSFFTAISWVTGAVVYGFPEGRNHLHAHARTEAILDFAFHRLVAQPGPKFFAGDWNFALESLAITEQLRSKGWVEVQDLWFAQTGQRPLNTCKGATRKDFLWLSPELAVGFHALLVDHEVFADHSVLVASFACNAAPLERFVWPCPQAVSWPQAAALPAAVDFAVPSDPTQQYAQLWKSKEANAQRAMGKDWLPSMGGRGSQTAPRRIVGSQAPIKQGRSHDVQPGFFGFCAQHAKQFKQLRRLQNYCRWIGQRSNGCMTDGLHGIGLWNAILRAPGFGSSFSEWWLHREYVSPLDPPVVPAFCPGEGTARQIFDAVLAEVRLFEQRLQRARGAHRVSQHDRDRNLVFRDVARCPPEPVETLLHRVDVGVVCVDLDESAVELDRPISLLPDEPLWIAGQQCDVIHAEHDKVWIQDISQVQVADRVVQTKTIGDLQTIFDAFHEQWQLRWCKHDNVPFSHWTELLDFAKRVIRPHPVPHVSLDSVLIQAEAARKKKRAATGLDGVSRRDILLADPATLASLESMYRRAEVTGEWPSQLVAGKVHSLAKTEAASAVGDYRPITIFGLAYRIWSSVQSRHLLRAAETWVDDSVFGNRCGRQAANLWSQLLQLIEEAYATATPLAGISADLEKCFNCIPRYPALCLAVLVGTPNQVTTAWSGALAHMCRHFKVRESFSQGFLTSTGLAEGCGLSVFGMLLVDHLFACWMRFQAPAVQCLTYVDDWQSLTRDPDFAVRQLALVERFAGMLDLTVDRRKTFGWATCPELRRSMRTCGIPVFHHARELGGHFGVSKQYTNRTVAQRLVDLDDFWTKLKACKARHHAKTFLLRAVAWPRGLHAIVSAPIGDQIWLDLRRKAVKAIGWQRPGVNPSVLLGLVEFSVDPQFVALLWTLRSLRLHCPIDFWVASVAPLAHGDLDLPPNSMASIALQRVQAAGLSVTRQGMLTDRFGSFCPQSCNNAEIELRLAWAWTSVVAHKVSHRAEFDGLWQADLATTRKALLQLSADDQAMYRLGLAGGLFTERYKSKWTDQADKCKWCGEVDTLHHRYWSCPQHADLRASLAPDVPALLDWIPAALSLRGWALLPPTWSEWIQLLVDLPADAPPPAFGFPSGSWSDVFTDGSCLFQASPALRCAAWSATLVPPFCAGWSPGDVRVLCASYLPGVCQTAYRAELYAVAYTLHWAAVQNAAVRIWTDCKGVVSKFHLLVRGGQRLNMNRSNADLWSWILQSVDKLGSHRVDVVKVRAHLHLRSALTKHEAWMIFHNQYADKAARLANQMRPQSFWTIWERHARATATAELLFQQVKSLHIAIGRRQVQDSVNLTADPVVAPARQTREFVPWFVLGSWRGAMLPQAARLFGTEIVRKTISWFFARLALGQGAQPIWVSFTQLYIDFQLTWGHPGPLKIQQRWVDSDQRPYLDAGAISFKLRVRWFRQLLKKVWQEAGVRLGLDQCRPSSTQLQAFLPSAAVPWDARALDETEQWLEETLTRPCVRNADALLCLPLAAQNRNMRITRVRLAPLPEQ</sequence>
<dbReference type="GO" id="GO:0003676">
    <property type="term" value="F:nucleic acid binding"/>
    <property type="evidence" value="ECO:0007669"/>
    <property type="project" value="InterPro"/>
</dbReference>
<reference evidence="4 5" key="2">
    <citation type="submission" date="2024-05" db="EMBL/GenBank/DDBJ databases">
        <authorList>
            <person name="Chen Y."/>
            <person name="Shah S."/>
            <person name="Dougan E. K."/>
            <person name="Thang M."/>
            <person name="Chan C."/>
        </authorList>
    </citation>
    <scope>NUCLEOTIDE SEQUENCE [LARGE SCALE GENOMIC DNA]</scope>
</reference>
<reference evidence="3" key="1">
    <citation type="submission" date="2022-10" db="EMBL/GenBank/DDBJ databases">
        <authorList>
            <person name="Chen Y."/>
            <person name="Dougan E. K."/>
            <person name="Chan C."/>
            <person name="Rhodes N."/>
            <person name="Thang M."/>
        </authorList>
    </citation>
    <scope>NUCLEOTIDE SEQUENCE</scope>
</reference>
<dbReference type="Pfam" id="PF00075">
    <property type="entry name" value="RNase_H"/>
    <property type="match status" value="1"/>
</dbReference>
<dbReference type="GO" id="GO:0004523">
    <property type="term" value="F:RNA-DNA hybrid ribonuclease activity"/>
    <property type="evidence" value="ECO:0007669"/>
    <property type="project" value="InterPro"/>
</dbReference>
<name>A0A9P1DWR8_9DINO</name>
<dbReference type="Pfam" id="PF00078">
    <property type="entry name" value="RVT_1"/>
    <property type="match status" value="1"/>
</dbReference>
<dbReference type="Gene3D" id="3.30.420.10">
    <property type="entry name" value="Ribonuclease H-like superfamily/Ribonuclease H"/>
    <property type="match status" value="1"/>
</dbReference>
<organism evidence="3">
    <name type="scientific">Cladocopium goreaui</name>
    <dbReference type="NCBI Taxonomy" id="2562237"/>
    <lineage>
        <taxon>Eukaryota</taxon>
        <taxon>Sar</taxon>
        <taxon>Alveolata</taxon>
        <taxon>Dinophyceae</taxon>
        <taxon>Suessiales</taxon>
        <taxon>Symbiodiniaceae</taxon>
        <taxon>Cladocopium</taxon>
    </lineage>
</organism>
<dbReference type="SUPFAM" id="SSF56672">
    <property type="entry name" value="DNA/RNA polymerases"/>
    <property type="match status" value="1"/>
</dbReference>
<comment type="caution">
    <text evidence="3">The sequence shown here is derived from an EMBL/GenBank/DDBJ whole genome shotgun (WGS) entry which is preliminary data.</text>
</comment>
<dbReference type="EMBL" id="CAMXCT030006624">
    <property type="protein sequence ID" value="CAL4804551.1"/>
    <property type="molecule type" value="Genomic_DNA"/>
</dbReference>
<dbReference type="EMBL" id="CAMXCT020006624">
    <property type="protein sequence ID" value="CAL1170614.1"/>
    <property type="molecule type" value="Genomic_DNA"/>
</dbReference>
<dbReference type="InterPro" id="IPR012337">
    <property type="entry name" value="RNaseH-like_sf"/>
</dbReference>
<accession>A0A9P1DWR8</accession>
<dbReference type="EMBL" id="CAMXCT010006624">
    <property type="protein sequence ID" value="CAI4017239.1"/>
    <property type="molecule type" value="Genomic_DNA"/>
</dbReference>
<dbReference type="InterPro" id="IPR036691">
    <property type="entry name" value="Endo/exonu/phosph_ase_sf"/>
</dbReference>
<protein>
    <submittedName>
        <fullName evidence="3">Uncharacterized protein</fullName>
    </submittedName>
</protein>
<feature type="domain" description="RNase H type-1" evidence="2">
    <location>
        <begin position="1148"/>
        <end position="1313"/>
    </location>
</feature>
<evidence type="ECO:0000313" key="5">
    <source>
        <dbReference type="Proteomes" id="UP001152797"/>
    </source>
</evidence>